<evidence type="ECO:0000256" key="1">
    <source>
        <dbReference type="ARBA" id="ARBA00005189"/>
    </source>
</evidence>
<dbReference type="STRING" id="1544798.LH29_20675"/>
<comment type="caution">
    <text evidence="5">The sequence shown here is derived from an EMBL/GenBank/DDBJ whole genome shotgun (WGS) entry which is preliminary data.</text>
</comment>
<evidence type="ECO:0000259" key="4">
    <source>
        <dbReference type="SMART" id="SM00563"/>
    </source>
</evidence>
<proteinExistence type="predicted"/>
<dbReference type="Proteomes" id="UP000032544">
    <property type="component" value="Unassembled WGS sequence"/>
</dbReference>
<evidence type="ECO:0000256" key="3">
    <source>
        <dbReference type="ARBA" id="ARBA00023315"/>
    </source>
</evidence>
<sequence>MKGFCRFLLKLMGWTVVGEPAPVNKCIIIGVPHTSAWDFVISWLFYTSKGAVANILIKKEFFFWPIGYFIRKMGGLPIDRSKGANVIRQTIQLINKRERIHLALTPEGTRSLNKRWKAGFHIISKETGIPVYLGYFDWGRKEISVGEPFELSDNAQDDIKRMKDFYREKGIKGKFPELFTTDY</sequence>
<dbReference type="AlphaFoldDB" id="A0A0D8J8W6"/>
<keyword evidence="2" id="KW-0808">Transferase</keyword>
<keyword evidence="6" id="KW-1185">Reference proteome</keyword>
<reference evidence="5 6" key="1">
    <citation type="submission" date="2014-09" db="EMBL/GenBank/DDBJ databases">
        <title>Draft Genome Sequence of Draconibacterium sp. JN14CK-3.</title>
        <authorList>
            <person name="Dong C."/>
            <person name="Lai Q."/>
            <person name="Shao Z."/>
        </authorList>
    </citation>
    <scope>NUCLEOTIDE SEQUENCE [LARGE SCALE GENOMIC DNA]</scope>
    <source>
        <strain evidence="5 6">JN14CK-3</strain>
    </source>
</reference>
<dbReference type="PANTHER" id="PTHR10434">
    <property type="entry name" value="1-ACYL-SN-GLYCEROL-3-PHOSPHATE ACYLTRANSFERASE"/>
    <property type="match status" value="1"/>
</dbReference>
<evidence type="ECO:0000256" key="2">
    <source>
        <dbReference type="ARBA" id="ARBA00022679"/>
    </source>
</evidence>
<dbReference type="PANTHER" id="PTHR10434:SF9">
    <property type="entry name" value="PHOSPHOLIPID_GLYCEROL ACYLTRANSFERASE DOMAIN-CONTAINING PROTEIN"/>
    <property type="match status" value="1"/>
</dbReference>
<gene>
    <name evidence="5" type="ORF">LH29_20675</name>
</gene>
<dbReference type="SMART" id="SM00563">
    <property type="entry name" value="PlsC"/>
    <property type="match status" value="1"/>
</dbReference>
<organism evidence="5 6">
    <name type="scientific">Draconibacterium sediminis</name>
    <dbReference type="NCBI Taxonomy" id="1544798"/>
    <lineage>
        <taxon>Bacteria</taxon>
        <taxon>Pseudomonadati</taxon>
        <taxon>Bacteroidota</taxon>
        <taxon>Bacteroidia</taxon>
        <taxon>Marinilabiliales</taxon>
        <taxon>Prolixibacteraceae</taxon>
        <taxon>Draconibacterium</taxon>
    </lineage>
</organism>
<dbReference type="EMBL" id="JRHC01000006">
    <property type="protein sequence ID" value="KJF42213.1"/>
    <property type="molecule type" value="Genomic_DNA"/>
</dbReference>
<dbReference type="Pfam" id="PF01553">
    <property type="entry name" value="Acyltransferase"/>
    <property type="match status" value="1"/>
</dbReference>
<dbReference type="GO" id="GO:0006654">
    <property type="term" value="P:phosphatidic acid biosynthetic process"/>
    <property type="evidence" value="ECO:0007669"/>
    <property type="project" value="TreeGrafter"/>
</dbReference>
<dbReference type="InterPro" id="IPR002123">
    <property type="entry name" value="Plipid/glycerol_acylTrfase"/>
</dbReference>
<comment type="pathway">
    <text evidence="1">Lipid metabolism.</text>
</comment>
<protein>
    <recommendedName>
        <fullName evidence="4">Phospholipid/glycerol acyltransferase domain-containing protein</fullName>
    </recommendedName>
</protein>
<name>A0A0D8J8W6_9BACT</name>
<dbReference type="GO" id="GO:0003841">
    <property type="term" value="F:1-acylglycerol-3-phosphate O-acyltransferase activity"/>
    <property type="evidence" value="ECO:0007669"/>
    <property type="project" value="TreeGrafter"/>
</dbReference>
<accession>A0A0D8J8W6</accession>
<evidence type="ECO:0000313" key="5">
    <source>
        <dbReference type="EMBL" id="KJF42213.1"/>
    </source>
</evidence>
<dbReference type="OrthoDB" id="9796839at2"/>
<dbReference type="SUPFAM" id="SSF69593">
    <property type="entry name" value="Glycerol-3-phosphate (1)-acyltransferase"/>
    <property type="match status" value="1"/>
</dbReference>
<keyword evidence="3" id="KW-0012">Acyltransferase</keyword>
<feature type="domain" description="Phospholipid/glycerol acyltransferase" evidence="4">
    <location>
        <begin position="27"/>
        <end position="136"/>
    </location>
</feature>
<evidence type="ECO:0000313" key="6">
    <source>
        <dbReference type="Proteomes" id="UP000032544"/>
    </source>
</evidence>